<dbReference type="OrthoDB" id="7189314at2"/>
<dbReference type="SUPFAM" id="SSF54523">
    <property type="entry name" value="Pili subunits"/>
    <property type="match status" value="1"/>
</dbReference>
<dbReference type="AlphaFoldDB" id="A0A501XPV4"/>
<dbReference type="GO" id="GO:0015627">
    <property type="term" value="C:type II protein secretion system complex"/>
    <property type="evidence" value="ECO:0007669"/>
    <property type="project" value="InterPro"/>
</dbReference>
<reference evidence="2 3" key="1">
    <citation type="submission" date="2019-06" db="EMBL/GenBank/DDBJ databases">
        <authorList>
            <person name="Lee I."/>
            <person name="Jang G.I."/>
            <person name="Hwang C.Y."/>
        </authorList>
    </citation>
    <scope>NUCLEOTIDE SEQUENCE [LARGE SCALE GENOMIC DNA]</scope>
    <source>
        <strain evidence="2 3">PAMC 28131</strain>
    </source>
</reference>
<proteinExistence type="predicted"/>
<protein>
    <submittedName>
        <fullName evidence="2">Prepilin-type N-terminal cleavage/methylation domain-containing protein</fullName>
    </submittedName>
</protein>
<name>A0A501XPV4_9SPHN</name>
<dbReference type="NCBIfam" id="TIGR02532">
    <property type="entry name" value="IV_pilin_GFxxxE"/>
    <property type="match status" value="1"/>
</dbReference>
<dbReference type="InterPro" id="IPR045584">
    <property type="entry name" value="Pilin-like"/>
</dbReference>
<evidence type="ECO:0000259" key="1">
    <source>
        <dbReference type="Pfam" id="PF02501"/>
    </source>
</evidence>
<accession>A0A501XPV4</accession>
<dbReference type="Pfam" id="PF07963">
    <property type="entry name" value="N_methyl"/>
    <property type="match status" value="1"/>
</dbReference>
<dbReference type="PROSITE" id="PS00409">
    <property type="entry name" value="PROKAR_NTER_METHYL"/>
    <property type="match status" value="1"/>
</dbReference>
<dbReference type="Pfam" id="PF02501">
    <property type="entry name" value="T2SSI"/>
    <property type="match status" value="1"/>
</dbReference>
<keyword evidence="3" id="KW-1185">Reference proteome</keyword>
<dbReference type="EMBL" id="VFSU01000018">
    <property type="protein sequence ID" value="TPE62475.1"/>
    <property type="molecule type" value="Genomic_DNA"/>
</dbReference>
<feature type="domain" description="Type II secretion system protein GspI C-terminal" evidence="1">
    <location>
        <begin position="91"/>
        <end position="160"/>
    </location>
</feature>
<sequence length="175" mass="18654">MAMPCRGRTGSPMSSIRWAPMARKAATVRMRTCALTRNRRFTRVKSAEAGFTLVEMLVAMLILSLVGLTLARFQSFQMRSTASLAVGAAGRLAADNLAIDLLVAPAAPAAATTGVTEVAGRPWYWQVTPQPAPDPVLMPDLVRLDVAVSATEGGEPIATRSLLRPRGTPPVVSQR</sequence>
<dbReference type="Gene3D" id="3.30.1300.30">
    <property type="entry name" value="GSPII I/J protein-like"/>
    <property type="match status" value="1"/>
</dbReference>
<dbReference type="InterPro" id="IPR012902">
    <property type="entry name" value="N_methyl_site"/>
</dbReference>
<dbReference type="Proteomes" id="UP000319897">
    <property type="component" value="Unassembled WGS sequence"/>
</dbReference>
<evidence type="ECO:0000313" key="2">
    <source>
        <dbReference type="EMBL" id="TPE62475.1"/>
    </source>
</evidence>
<evidence type="ECO:0000313" key="3">
    <source>
        <dbReference type="Proteomes" id="UP000319897"/>
    </source>
</evidence>
<gene>
    <name evidence="2" type="ORF">FJQ54_06155</name>
</gene>
<comment type="caution">
    <text evidence="2">The sequence shown here is derived from an EMBL/GenBank/DDBJ whole genome shotgun (WGS) entry which is preliminary data.</text>
</comment>
<dbReference type="InterPro" id="IPR003413">
    <property type="entry name" value="T2SS_GspI_C"/>
</dbReference>
<organism evidence="2 3">
    <name type="scientific">Sandaracinobacter neustonicus</name>
    <dbReference type="NCBI Taxonomy" id="1715348"/>
    <lineage>
        <taxon>Bacteria</taxon>
        <taxon>Pseudomonadati</taxon>
        <taxon>Pseudomonadota</taxon>
        <taxon>Alphaproteobacteria</taxon>
        <taxon>Sphingomonadales</taxon>
        <taxon>Sphingosinicellaceae</taxon>
        <taxon>Sandaracinobacter</taxon>
    </lineage>
</organism>
<dbReference type="GO" id="GO:0015628">
    <property type="term" value="P:protein secretion by the type II secretion system"/>
    <property type="evidence" value="ECO:0007669"/>
    <property type="project" value="InterPro"/>
</dbReference>